<dbReference type="NCBIfam" id="TIGR03129">
    <property type="entry name" value="one_C_dehyd_B"/>
    <property type="match status" value="1"/>
</dbReference>
<protein>
    <submittedName>
        <fullName evidence="7">Formylmethanofuran dehydrogenase subunit B</fullName>
    </submittedName>
    <submittedName>
        <fullName evidence="3">Formylmethanofuran dehydrogenase, subunit B</fullName>
    </submittedName>
</protein>
<dbReference type="STRING" id="54121.SAMN04515653_11020"/>
<dbReference type="Gene3D" id="3.40.228.10">
    <property type="entry name" value="Dimethylsulfoxide Reductase, domain 2"/>
    <property type="match status" value="2"/>
</dbReference>
<dbReference type="EMBL" id="SOEF01000010">
    <property type="protein sequence ID" value="TDX45140.1"/>
    <property type="molecule type" value="Genomic_DNA"/>
</dbReference>
<feature type="domain" description="Molybdopterin oxidoreductase" evidence="2">
    <location>
        <begin position="67"/>
        <end position="384"/>
    </location>
</feature>
<reference evidence="7 11" key="4">
    <citation type="submission" date="2019-03" db="EMBL/GenBank/DDBJ databases">
        <title>Subsurface microbial communities from deep shales in Ohio and West Virginia, USA.</title>
        <authorList>
            <person name="Wrighton K."/>
        </authorList>
    </citation>
    <scope>NUCLEOTIDE SEQUENCE [LARGE SCALE GENOMIC DNA]</scope>
    <source>
        <strain evidence="7 11">DSMZ 11287</strain>
    </source>
</reference>
<evidence type="ECO:0000313" key="4">
    <source>
        <dbReference type="EMBL" id="SDI63521.1"/>
    </source>
</evidence>
<dbReference type="PANTHER" id="PTHR43105">
    <property type="entry name" value="RESPIRATORY NITRATE REDUCTASE"/>
    <property type="match status" value="1"/>
</dbReference>
<keyword evidence="10" id="KW-1185">Reference proteome</keyword>
<proteinExistence type="predicted"/>
<name>A0A1M7NTW8_9FIRM</name>
<evidence type="ECO:0000313" key="5">
    <source>
        <dbReference type="EMBL" id="SET14297.1"/>
    </source>
</evidence>
<dbReference type="EMBL" id="FNBJ01000030">
    <property type="protein sequence ID" value="SDF89910.1"/>
    <property type="molecule type" value="Genomic_DNA"/>
</dbReference>
<evidence type="ECO:0000313" key="11">
    <source>
        <dbReference type="Proteomes" id="UP000295472"/>
    </source>
</evidence>
<dbReference type="GO" id="GO:0022904">
    <property type="term" value="P:respiratory electron transport chain"/>
    <property type="evidence" value="ECO:0007669"/>
    <property type="project" value="TreeGrafter"/>
</dbReference>
<dbReference type="EMBL" id="FOHG01000030">
    <property type="protein sequence ID" value="SET14297.1"/>
    <property type="molecule type" value="Genomic_DNA"/>
</dbReference>
<dbReference type="Proteomes" id="UP000199519">
    <property type="component" value="Unassembled WGS sequence"/>
</dbReference>
<evidence type="ECO:0000256" key="1">
    <source>
        <dbReference type="ARBA" id="ARBA00023002"/>
    </source>
</evidence>
<dbReference type="GO" id="GO:0003954">
    <property type="term" value="F:NADH dehydrogenase activity"/>
    <property type="evidence" value="ECO:0007669"/>
    <property type="project" value="TreeGrafter"/>
</dbReference>
<dbReference type="Proteomes" id="UP000295472">
    <property type="component" value="Unassembled WGS sequence"/>
</dbReference>
<dbReference type="AlphaFoldDB" id="A0A1M7NTW8"/>
<evidence type="ECO:0000259" key="2">
    <source>
        <dbReference type="Pfam" id="PF00384"/>
    </source>
</evidence>
<dbReference type="EMBL" id="SOAA01000007">
    <property type="protein sequence ID" value="TDS32342.1"/>
    <property type="molecule type" value="Genomic_DNA"/>
</dbReference>
<dbReference type="Pfam" id="PF00384">
    <property type="entry name" value="Molybdopterin"/>
    <property type="match status" value="1"/>
</dbReference>
<dbReference type="InterPro" id="IPR050123">
    <property type="entry name" value="Prok_molybdopt-oxidoreductase"/>
</dbReference>
<dbReference type="GO" id="GO:0016020">
    <property type="term" value="C:membrane"/>
    <property type="evidence" value="ECO:0007669"/>
    <property type="project" value="TreeGrafter"/>
</dbReference>
<reference evidence="8 10" key="2">
    <citation type="submission" date="2016-10" db="EMBL/GenBank/DDBJ databases">
        <authorList>
            <person name="Varghese N."/>
            <person name="Submissions S."/>
        </authorList>
    </citation>
    <scope>NUCLEOTIDE SEQUENCE [LARGE SCALE GENOMIC DNA]</scope>
    <source>
        <strain evidence="3 10">WG2</strain>
        <strain evidence="5 8">WG5</strain>
    </source>
</reference>
<evidence type="ECO:0000313" key="9">
    <source>
        <dbReference type="Proteomes" id="UP000198945"/>
    </source>
</evidence>
<dbReference type="CDD" id="cd02761">
    <property type="entry name" value="MopB_FmdB-FwdB"/>
    <property type="match status" value="1"/>
</dbReference>
<dbReference type="OrthoDB" id="9803192at2"/>
<evidence type="ECO:0000313" key="8">
    <source>
        <dbReference type="Proteomes" id="UP000198612"/>
    </source>
</evidence>
<dbReference type="PANTHER" id="PTHR43105:SF14">
    <property type="entry name" value="FORMATE DEHYDROGENASE H"/>
    <property type="match status" value="1"/>
</dbReference>
<reference evidence="4 9" key="1">
    <citation type="submission" date="2016-10" db="EMBL/GenBank/DDBJ databases">
        <authorList>
            <person name="de Groot N.N."/>
        </authorList>
    </citation>
    <scope>NUCLEOTIDE SEQUENCE [LARGE SCALE GENOMIC DNA]</scope>
    <source>
        <strain evidence="4 9">WG7</strain>
    </source>
</reference>
<evidence type="ECO:0000313" key="7">
    <source>
        <dbReference type="EMBL" id="TDX45140.1"/>
    </source>
</evidence>
<dbReference type="EMBL" id="FNEH01000010">
    <property type="protein sequence ID" value="SDI63521.1"/>
    <property type="molecule type" value="Genomic_DNA"/>
</dbReference>
<dbReference type="Proteomes" id="UP000198612">
    <property type="component" value="Unassembled WGS sequence"/>
</dbReference>
<dbReference type="PIRSF" id="PIRSF005646">
    <property type="entry name" value="FwdB"/>
    <property type="match status" value="1"/>
</dbReference>
<dbReference type="SUPFAM" id="SSF53706">
    <property type="entry name" value="Formate dehydrogenase/DMSO reductase, domains 1-3"/>
    <property type="match status" value="1"/>
</dbReference>
<dbReference type="Proteomes" id="UP000295758">
    <property type="component" value="Unassembled WGS sequence"/>
</dbReference>
<dbReference type="GeneID" id="57012423"/>
<keyword evidence="1" id="KW-0560">Oxidoreductase</keyword>
<evidence type="ECO:0000313" key="12">
    <source>
        <dbReference type="Proteomes" id="UP000295758"/>
    </source>
</evidence>
<reference evidence="6 12" key="3">
    <citation type="submission" date="2019-03" db="EMBL/GenBank/DDBJ databases">
        <title>Deep subsurface shale carbon reservoir microbial communities from Ohio and West Virginia, USA.</title>
        <authorList>
            <person name="Wrighton K."/>
        </authorList>
    </citation>
    <scope>NUCLEOTIDE SEQUENCE [LARGE SCALE GENOMIC DNA]</scope>
    <source>
        <strain evidence="6 12">UTICA-S4D12</strain>
    </source>
</reference>
<dbReference type="GO" id="GO:0018493">
    <property type="term" value="F:formylmethanofuran dehydrogenase activity"/>
    <property type="evidence" value="ECO:0007669"/>
    <property type="project" value="InterPro"/>
</dbReference>
<accession>A0A1M7NTW8</accession>
<dbReference type="Proteomes" id="UP000198945">
    <property type="component" value="Unassembled WGS sequence"/>
</dbReference>
<evidence type="ECO:0000313" key="3">
    <source>
        <dbReference type="EMBL" id="SDF89910.1"/>
    </source>
</evidence>
<evidence type="ECO:0000313" key="10">
    <source>
        <dbReference type="Proteomes" id="UP000199519"/>
    </source>
</evidence>
<evidence type="ECO:0000313" key="6">
    <source>
        <dbReference type="EMBL" id="TDS32342.1"/>
    </source>
</evidence>
<dbReference type="InterPro" id="IPR006656">
    <property type="entry name" value="Mopterin_OxRdtase"/>
</dbReference>
<dbReference type="RefSeq" id="WP_073160016.1">
    <property type="nucleotide sequence ID" value="NZ_FNBJ01000030.1"/>
</dbReference>
<dbReference type="GO" id="GO:0015948">
    <property type="term" value="P:methanogenesis"/>
    <property type="evidence" value="ECO:0007669"/>
    <property type="project" value="InterPro"/>
</dbReference>
<dbReference type="InterPro" id="IPR016457">
    <property type="entry name" value="Formylmethanofuran_DH_bsu"/>
</dbReference>
<gene>
    <name evidence="6" type="ORF">BY453_10716</name>
    <name evidence="7" type="ORF">C7954_11030</name>
    <name evidence="3" type="ORF">SAMN04488598_13015</name>
    <name evidence="5" type="ORF">SAMN04515652_13018</name>
    <name evidence="4" type="ORF">SAMN04515654_11060</name>
</gene>
<sequence>MTELKTFKNITCTFCGALCDNIEVKVKDNKIEELKNACAISRKKYEHALKDRTSPMINGEESTYQEVIEKAAEILKNSKNPLIYGLSSTTAEAQKNAVKLAELSGANIDSTSSVCHGPGTMAKQLVGMITATLGEIKNRSDLMVFWGANPVEAHPNHSKRYTMLSEGLFKKNRSDREVIVFDVRKTPTAKMADQFIRVEPGKDFELLMALRLIIQGKKPETEAGKVAGLELAEIEAAAEKLKNARYGSIFYGMGLTMTGAKYMNTWAAMSLIRDLNNDHQRRFVMMPMRGHGNVAGSEITMAWQTGYPFAVNFSKAYPRYNPGEYTAVDLLANKEVDAAFIIASDPAGNLPKKAAAHLKDIPTIILDPHWNFTSDFADVVIPSALKGITASGTVYRMDHVPLHLRSFLEDEWPDDAAAVAQIGELIENA</sequence>
<organism evidence="7 11">
    <name type="scientific">Halanaerobium congolense</name>
    <dbReference type="NCBI Taxonomy" id="54121"/>
    <lineage>
        <taxon>Bacteria</taxon>
        <taxon>Bacillati</taxon>
        <taxon>Bacillota</taxon>
        <taxon>Clostridia</taxon>
        <taxon>Halanaerobiales</taxon>
        <taxon>Halanaerobiaceae</taxon>
        <taxon>Halanaerobium</taxon>
    </lineage>
</organism>